<reference evidence="1 2" key="1">
    <citation type="submission" date="2018-03" db="EMBL/GenBank/DDBJ databases">
        <title>Genome sequence of Clostridium vincentii DSM 10228.</title>
        <authorList>
            <person name="Poehlein A."/>
            <person name="Daniel R."/>
        </authorList>
    </citation>
    <scope>NUCLEOTIDE SEQUENCE [LARGE SCALE GENOMIC DNA]</scope>
    <source>
        <strain evidence="1 2">DSM 10228</strain>
    </source>
</reference>
<accession>A0A2T0B543</accession>
<dbReference type="EMBL" id="PVXQ01000072">
    <property type="protein sequence ID" value="PRR79005.1"/>
    <property type="molecule type" value="Genomic_DNA"/>
</dbReference>
<gene>
    <name evidence="1" type="ORF">CLVI_34150</name>
</gene>
<proteinExistence type="predicted"/>
<evidence type="ECO:0000313" key="1">
    <source>
        <dbReference type="EMBL" id="PRR79005.1"/>
    </source>
</evidence>
<organism evidence="1 2">
    <name type="scientific">Clostridium vincentii</name>
    <dbReference type="NCBI Taxonomy" id="52704"/>
    <lineage>
        <taxon>Bacteria</taxon>
        <taxon>Bacillati</taxon>
        <taxon>Bacillota</taxon>
        <taxon>Clostridia</taxon>
        <taxon>Eubacteriales</taxon>
        <taxon>Clostridiaceae</taxon>
        <taxon>Clostridium</taxon>
    </lineage>
</organism>
<dbReference type="AlphaFoldDB" id="A0A2T0B543"/>
<dbReference type="Proteomes" id="UP000239471">
    <property type="component" value="Unassembled WGS sequence"/>
</dbReference>
<protein>
    <submittedName>
        <fullName evidence="1">DNA polymerase IV</fullName>
    </submittedName>
</protein>
<name>A0A2T0B543_9CLOT</name>
<keyword evidence="2" id="KW-1185">Reference proteome</keyword>
<sequence>MGVYITGLCSNEFYQYDLFDDTNIEKAQAIDKIIDDIRSRYGSNSILRSSFLHSGIKAMSGGIGEEDYPVMTSLL</sequence>
<dbReference type="OrthoDB" id="9808813at2"/>
<comment type="caution">
    <text evidence="1">The sequence shown here is derived from an EMBL/GenBank/DDBJ whole genome shotgun (WGS) entry which is preliminary data.</text>
</comment>
<evidence type="ECO:0000313" key="2">
    <source>
        <dbReference type="Proteomes" id="UP000239471"/>
    </source>
</evidence>
<dbReference type="RefSeq" id="WP_106061390.1">
    <property type="nucleotide sequence ID" value="NZ_PVXQ01000072.1"/>
</dbReference>